<protein>
    <recommendedName>
        <fullName evidence="5">Copper ion binding protein</fullName>
    </recommendedName>
</protein>
<dbReference type="PANTHER" id="PTHR33878">
    <property type="entry name" value="OS08G0559000 PROTEIN"/>
    <property type="match status" value="1"/>
</dbReference>
<keyword evidence="2" id="KW-0472">Membrane</keyword>
<proteinExistence type="predicted"/>
<keyword evidence="2" id="KW-0812">Transmembrane</keyword>
<keyword evidence="2" id="KW-1133">Transmembrane helix</keyword>
<feature type="region of interest" description="Disordered" evidence="1">
    <location>
        <begin position="188"/>
        <end position="227"/>
    </location>
</feature>
<feature type="region of interest" description="Disordered" evidence="1">
    <location>
        <begin position="1"/>
        <end position="48"/>
    </location>
</feature>
<keyword evidence="4" id="KW-1185">Reference proteome</keyword>
<comment type="caution">
    <text evidence="3">The sequence shown here is derived from an EMBL/GenBank/DDBJ whole genome shotgun (WGS) entry which is preliminary data.</text>
</comment>
<dbReference type="PANTHER" id="PTHR33878:SF12">
    <property type="entry name" value="COPPER ION BINDING PROTEIN"/>
    <property type="match status" value="1"/>
</dbReference>
<dbReference type="STRING" id="35608.A0A2U1LSJ1"/>
<evidence type="ECO:0000313" key="4">
    <source>
        <dbReference type="Proteomes" id="UP000245207"/>
    </source>
</evidence>
<evidence type="ECO:0000256" key="2">
    <source>
        <dbReference type="SAM" id="Phobius"/>
    </source>
</evidence>
<accession>A0A2U1LSJ1</accession>
<dbReference type="Proteomes" id="UP000245207">
    <property type="component" value="Unassembled WGS sequence"/>
</dbReference>
<gene>
    <name evidence="3" type="ORF">CTI12_AA459350</name>
</gene>
<dbReference type="OrthoDB" id="1932250at2759"/>
<dbReference type="EMBL" id="PKPP01007972">
    <property type="protein sequence ID" value="PWA51957.1"/>
    <property type="molecule type" value="Genomic_DNA"/>
</dbReference>
<feature type="compositionally biased region" description="Low complexity" evidence="1">
    <location>
        <begin position="12"/>
        <end position="21"/>
    </location>
</feature>
<dbReference type="AlphaFoldDB" id="A0A2U1LSJ1"/>
<organism evidence="3 4">
    <name type="scientific">Artemisia annua</name>
    <name type="common">Sweet wormwood</name>
    <dbReference type="NCBI Taxonomy" id="35608"/>
    <lineage>
        <taxon>Eukaryota</taxon>
        <taxon>Viridiplantae</taxon>
        <taxon>Streptophyta</taxon>
        <taxon>Embryophyta</taxon>
        <taxon>Tracheophyta</taxon>
        <taxon>Spermatophyta</taxon>
        <taxon>Magnoliopsida</taxon>
        <taxon>eudicotyledons</taxon>
        <taxon>Gunneridae</taxon>
        <taxon>Pentapetalae</taxon>
        <taxon>asterids</taxon>
        <taxon>campanulids</taxon>
        <taxon>Asterales</taxon>
        <taxon>Asteraceae</taxon>
        <taxon>Asteroideae</taxon>
        <taxon>Anthemideae</taxon>
        <taxon>Artemisiinae</taxon>
        <taxon>Artemisia</taxon>
    </lineage>
</organism>
<dbReference type="InterPro" id="IPR045284">
    <property type="entry name" value="At2g27730-like"/>
</dbReference>
<reference evidence="3 4" key="1">
    <citation type="journal article" date="2018" name="Mol. Plant">
        <title>The genome of Artemisia annua provides insight into the evolution of Asteraceae family and artemisinin biosynthesis.</title>
        <authorList>
            <person name="Shen Q."/>
            <person name="Zhang L."/>
            <person name="Liao Z."/>
            <person name="Wang S."/>
            <person name="Yan T."/>
            <person name="Shi P."/>
            <person name="Liu M."/>
            <person name="Fu X."/>
            <person name="Pan Q."/>
            <person name="Wang Y."/>
            <person name="Lv Z."/>
            <person name="Lu X."/>
            <person name="Zhang F."/>
            <person name="Jiang W."/>
            <person name="Ma Y."/>
            <person name="Chen M."/>
            <person name="Hao X."/>
            <person name="Li L."/>
            <person name="Tang Y."/>
            <person name="Lv G."/>
            <person name="Zhou Y."/>
            <person name="Sun X."/>
            <person name="Brodelius P.E."/>
            <person name="Rose J.K.C."/>
            <person name="Tang K."/>
        </authorList>
    </citation>
    <scope>NUCLEOTIDE SEQUENCE [LARGE SCALE GENOMIC DNA]</scope>
    <source>
        <strain evidence="4">cv. Huhao1</strain>
        <tissue evidence="3">Leaf</tissue>
    </source>
</reference>
<feature type="transmembrane region" description="Helical" evidence="2">
    <location>
        <begin position="232"/>
        <end position="249"/>
    </location>
</feature>
<feature type="compositionally biased region" description="Low complexity" evidence="1">
    <location>
        <begin position="196"/>
        <end position="226"/>
    </location>
</feature>
<evidence type="ECO:0000256" key="1">
    <source>
        <dbReference type="SAM" id="MobiDB-lite"/>
    </source>
</evidence>
<evidence type="ECO:0008006" key="5">
    <source>
        <dbReference type="Google" id="ProtNLM"/>
    </source>
</evidence>
<sequence length="261" mass="28810">MNRNVNRPFIPPYQNNQQPQQSHSRRSMYGSPESCYRPTMDSSSSYSNYQNYSPANHINLDACDFMEQLENNPDFYVGTGSGYPSHQMSPGYQGSGHGSYHDSVPNDDLVGDDYDNIIYEEMSPIKPKKRATKAKKKAVEKELKTKMATKVAVRYVSRRFSSGGKILSEEEKAAENIYIKKMEQERLEKLARQGQKAEGTSASSGGADAKASDSTASTSSTTGVSTDKNKNYAVVAGVVAGLGALGWYLKSKNKKTDELHD</sequence>
<evidence type="ECO:0000313" key="3">
    <source>
        <dbReference type="EMBL" id="PWA51957.1"/>
    </source>
</evidence>
<name>A0A2U1LSJ1_ARTAN</name>